<dbReference type="InterPro" id="IPR013201">
    <property type="entry name" value="Prot_inhib_I29"/>
</dbReference>
<dbReference type="AlphaFoldDB" id="A0AAV4GS48"/>
<keyword evidence="4" id="KW-1185">Reference proteome</keyword>
<evidence type="ECO:0000256" key="1">
    <source>
        <dbReference type="SAM" id="SignalP"/>
    </source>
</evidence>
<organism evidence="3 4">
    <name type="scientific">Elysia marginata</name>
    <dbReference type="NCBI Taxonomy" id="1093978"/>
    <lineage>
        <taxon>Eukaryota</taxon>
        <taxon>Metazoa</taxon>
        <taxon>Spiralia</taxon>
        <taxon>Lophotrochozoa</taxon>
        <taxon>Mollusca</taxon>
        <taxon>Gastropoda</taxon>
        <taxon>Heterobranchia</taxon>
        <taxon>Euthyneura</taxon>
        <taxon>Panpulmonata</taxon>
        <taxon>Sacoglossa</taxon>
        <taxon>Placobranchoidea</taxon>
        <taxon>Plakobranchidae</taxon>
        <taxon>Elysia</taxon>
    </lineage>
</organism>
<accession>A0AAV4GS48</accession>
<comment type="caution">
    <text evidence="3">The sequence shown here is derived from an EMBL/GenBank/DDBJ whole genome shotgun (WGS) entry which is preliminary data.</text>
</comment>
<protein>
    <submittedName>
        <fullName evidence="3">Cathepsin L</fullName>
    </submittedName>
</protein>
<dbReference type="SMART" id="SM00848">
    <property type="entry name" value="Inhibitor_I29"/>
    <property type="match status" value="1"/>
</dbReference>
<dbReference type="SUPFAM" id="SSF54001">
    <property type="entry name" value="Cysteine proteinases"/>
    <property type="match status" value="1"/>
</dbReference>
<dbReference type="Gene3D" id="1.10.287.2250">
    <property type="match status" value="1"/>
</dbReference>
<dbReference type="Pfam" id="PF08246">
    <property type="entry name" value="Inhibitor_I29"/>
    <property type="match status" value="1"/>
</dbReference>
<sequence length="87" mass="10006">MCQLGVLVLTTAVLVVPALCVDLDAQWKEFKATYNKTYKNDLEELYRKSIWKAALSYIDTHNAAYKRGEVSYYLGENEFADMVSQFL</sequence>
<feature type="domain" description="Cathepsin propeptide inhibitor" evidence="2">
    <location>
        <begin position="27"/>
        <end position="87"/>
    </location>
</feature>
<keyword evidence="1" id="KW-0732">Signal</keyword>
<reference evidence="3 4" key="1">
    <citation type="journal article" date="2021" name="Elife">
        <title>Chloroplast acquisition without the gene transfer in kleptoplastic sea slugs, Plakobranchus ocellatus.</title>
        <authorList>
            <person name="Maeda T."/>
            <person name="Takahashi S."/>
            <person name="Yoshida T."/>
            <person name="Shimamura S."/>
            <person name="Takaki Y."/>
            <person name="Nagai Y."/>
            <person name="Toyoda A."/>
            <person name="Suzuki Y."/>
            <person name="Arimoto A."/>
            <person name="Ishii H."/>
            <person name="Satoh N."/>
            <person name="Nishiyama T."/>
            <person name="Hasebe M."/>
            <person name="Maruyama T."/>
            <person name="Minagawa J."/>
            <person name="Obokata J."/>
            <person name="Shigenobu S."/>
        </authorList>
    </citation>
    <scope>NUCLEOTIDE SEQUENCE [LARGE SCALE GENOMIC DNA]</scope>
</reference>
<evidence type="ECO:0000313" key="3">
    <source>
        <dbReference type="EMBL" id="GFR88612.1"/>
    </source>
</evidence>
<evidence type="ECO:0000259" key="2">
    <source>
        <dbReference type="SMART" id="SM00848"/>
    </source>
</evidence>
<evidence type="ECO:0000313" key="4">
    <source>
        <dbReference type="Proteomes" id="UP000762676"/>
    </source>
</evidence>
<proteinExistence type="predicted"/>
<gene>
    <name evidence="3" type="ORF">ElyMa_006103700</name>
</gene>
<dbReference type="Proteomes" id="UP000762676">
    <property type="component" value="Unassembled WGS sequence"/>
</dbReference>
<dbReference type="EMBL" id="BMAT01012249">
    <property type="protein sequence ID" value="GFR88612.1"/>
    <property type="molecule type" value="Genomic_DNA"/>
</dbReference>
<name>A0AAV4GS48_9GAST</name>
<feature type="signal peptide" evidence="1">
    <location>
        <begin position="1"/>
        <end position="20"/>
    </location>
</feature>
<feature type="chain" id="PRO_5043629653" evidence="1">
    <location>
        <begin position="21"/>
        <end position="87"/>
    </location>
</feature>
<dbReference type="InterPro" id="IPR038765">
    <property type="entry name" value="Papain-like_cys_pep_sf"/>
</dbReference>